<gene>
    <name evidence="1" type="ORF">SAMN06297358_1706</name>
</gene>
<dbReference type="AlphaFoldDB" id="A0A285ZYL1"/>
<accession>A0A285ZYL1</accession>
<dbReference type="RefSeq" id="WP_097130902.1">
    <property type="nucleotide sequence ID" value="NZ_OCMT01000002.1"/>
</dbReference>
<evidence type="ECO:0000313" key="2">
    <source>
        <dbReference type="Proteomes" id="UP000219281"/>
    </source>
</evidence>
<dbReference type="OrthoDB" id="7066912at2"/>
<dbReference type="EMBL" id="OCMT01000002">
    <property type="protein sequence ID" value="SOD14697.1"/>
    <property type="molecule type" value="Genomic_DNA"/>
</dbReference>
<evidence type="ECO:0000313" key="1">
    <source>
        <dbReference type="EMBL" id="SOD14697.1"/>
    </source>
</evidence>
<organism evidence="1 2">
    <name type="scientific">Pedobacter xixiisoli</name>
    <dbReference type="NCBI Taxonomy" id="1476464"/>
    <lineage>
        <taxon>Bacteria</taxon>
        <taxon>Pseudomonadati</taxon>
        <taxon>Bacteroidota</taxon>
        <taxon>Sphingobacteriia</taxon>
        <taxon>Sphingobacteriales</taxon>
        <taxon>Sphingobacteriaceae</taxon>
        <taxon>Pedobacter</taxon>
    </lineage>
</organism>
<dbReference type="Proteomes" id="UP000219281">
    <property type="component" value="Unassembled WGS sequence"/>
</dbReference>
<reference evidence="2" key="1">
    <citation type="submission" date="2017-09" db="EMBL/GenBank/DDBJ databases">
        <authorList>
            <person name="Varghese N."/>
            <person name="Submissions S."/>
        </authorList>
    </citation>
    <scope>NUCLEOTIDE SEQUENCE [LARGE SCALE GENOMIC DNA]</scope>
    <source>
        <strain evidence="2">CGMCC 1.12803</strain>
    </source>
</reference>
<name>A0A285ZYL1_9SPHI</name>
<proteinExistence type="predicted"/>
<protein>
    <submittedName>
        <fullName evidence="1">Uncharacterized protein</fullName>
    </submittedName>
</protein>
<sequence length="104" mass="11969">MDLKDWKLKLRYGKIKTPYKHFTIIGNCEVGNLIDEFSCRPGPAYVSMKVWTLDYKQAAEIFSSVGNQIGFTPYDDVEIYDSEAVNPPKEDPFAYDINFTPYAK</sequence>
<keyword evidence="2" id="KW-1185">Reference proteome</keyword>